<dbReference type="Proteomes" id="UP001165405">
    <property type="component" value="Unassembled WGS sequence"/>
</dbReference>
<sequence length="320" mass="33569">MTDIVVDAHHHLWVRARTPQGWIDPATMGVIDADFEPADLPAAAHGVGATVVVQSVSLWSETVELLAIADSPEGRAAGITGVVGWADLLAPDLAERLAALRADPGGSSLVGIRTMVQAEPDPGYLDRPDVRSGVAAVGAAGLPFDLVVRDHQLAAAARLAAGLPEVRFVLDHLGKPRLAAVDDPGALSAWRHDLAALAELPNVTAKVSGLVTEARWDGWTPGDLRPAVDHALDVFGPDRLMFGSDWPVCLLAASYGRWLDVARGLLADLTDAERDAVLAGTACRVYGISRPAPTSPAPTSPAPTRKAPTKETPTNEESHP</sequence>
<dbReference type="AlphaFoldDB" id="A0AA41QBX4"/>
<dbReference type="PANTHER" id="PTHR43569:SF2">
    <property type="entry name" value="AMIDOHYDROLASE-RELATED DOMAIN-CONTAINING PROTEIN"/>
    <property type="match status" value="1"/>
</dbReference>
<evidence type="ECO:0000256" key="1">
    <source>
        <dbReference type="ARBA" id="ARBA00038310"/>
    </source>
</evidence>
<proteinExistence type="inferred from homology"/>
<feature type="region of interest" description="Disordered" evidence="2">
    <location>
        <begin position="289"/>
        <end position="320"/>
    </location>
</feature>
<dbReference type="InterPro" id="IPR032466">
    <property type="entry name" value="Metal_Hydrolase"/>
</dbReference>
<evidence type="ECO:0000313" key="4">
    <source>
        <dbReference type="EMBL" id="MCF4120296.1"/>
    </source>
</evidence>
<dbReference type="Pfam" id="PF04909">
    <property type="entry name" value="Amidohydro_2"/>
    <property type="match status" value="1"/>
</dbReference>
<dbReference type="RefSeq" id="WP_236088071.1">
    <property type="nucleotide sequence ID" value="NZ_JAKGSG010000020.1"/>
</dbReference>
<keyword evidence="5" id="KW-1185">Reference proteome</keyword>
<dbReference type="PANTHER" id="PTHR43569">
    <property type="entry name" value="AMIDOHYDROLASE"/>
    <property type="match status" value="1"/>
</dbReference>
<dbReference type="InterPro" id="IPR052350">
    <property type="entry name" value="Metallo-dep_Lactonases"/>
</dbReference>
<gene>
    <name evidence="4" type="ORF">L1785_04815</name>
</gene>
<dbReference type="Gene3D" id="3.20.20.140">
    <property type="entry name" value="Metal-dependent hydrolases"/>
    <property type="match status" value="1"/>
</dbReference>
<evidence type="ECO:0000313" key="5">
    <source>
        <dbReference type="Proteomes" id="UP001165405"/>
    </source>
</evidence>
<comment type="similarity">
    <text evidence="1">Belongs to the metallo-dependent hydrolases superfamily.</text>
</comment>
<reference evidence="4" key="1">
    <citation type="submission" date="2022-01" db="EMBL/GenBank/DDBJ databases">
        <title>Antribacter sp. nov., isolated from Guizhou of China.</title>
        <authorList>
            <person name="Chengliang C."/>
            <person name="Ya Z."/>
        </authorList>
    </citation>
    <scope>NUCLEOTIDE SEQUENCE</scope>
    <source>
        <strain evidence="4">KLBMP 9083</strain>
    </source>
</reference>
<dbReference type="EMBL" id="JAKGSG010000020">
    <property type="protein sequence ID" value="MCF4120296.1"/>
    <property type="molecule type" value="Genomic_DNA"/>
</dbReference>
<accession>A0AA41QBX4</accession>
<protein>
    <submittedName>
        <fullName evidence="4">Amidohydrolase family protein</fullName>
    </submittedName>
</protein>
<organism evidence="4 5">
    <name type="scientific">Antribacter soli</name>
    <dbReference type="NCBI Taxonomy" id="2910976"/>
    <lineage>
        <taxon>Bacteria</taxon>
        <taxon>Bacillati</taxon>
        <taxon>Actinomycetota</taxon>
        <taxon>Actinomycetes</taxon>
        <taxon>Micrococcales</taxon>
        <taxon>Promicromonosporaceae</taxon>
        <taxon>Antribacter</taxon>
    </lineage>
</organism>
<dbReference type="SUPFAM" id="SSF51556">
    <property type="entry name" value="Metallo-dependent hydrolases"/>
    <property type="match status" value="1"/>
</dbReference>
<comment type="caution">
    <text evidence="4">The sequence shown here is derived from an EMBL/GenBank/DDBJ whole genome shotgun (WGS) entry which is preliminary data.</text>
</comment>
<feature type="domain" description="Amidohydrolase-related" evidence="3">
    <location>
        <begin position="6"/>
        <end position="288"/>
    </location>
</feature>
<name>A0AA41QBX4_9MICO</name>
<dbReference type="InterPro" id="IPR006680">
    <property type="entry name" value="Amidohydro-rel"/>
</dbReference>
<evidence type="ECO:0000259" key="3">
    <source>
        <dbReference type="Pfam" id="PF04909"/>
    </source>
</evidence>
<dbReference type="GO" id="GO:0016787">
    <property type="term" value="F:hydrolase activity"/>
    <property type="evidence" value="ECO:0007669"/>
    <property type="project" value="InterPro"/>
</dbReference>
<evidence type="ECO:0000256" key="2">
    <source>
        <dbReference type="SAM" id="MobiDB-lite"/>
    </source>
</evidence>